<evidence type="ECO:0000256" key="4">
    <source>
        <dbReference type="ARBA" id="ARBA00022759"/>
    </source>
</evidence>
<keyword evidence="5" id="KW-0378">Hydrolase</keyword>
<evidence type="ECO:0000256" key="2">
    <source>
        <dbReference type="ARBA" id="ARBA00022695"/>
    </source>
</evidence>
<evidence type="ECO:0000313" key="8">
    <source>
        <dbReference type="EMBL" id="GJT46740.1"/>
    </source>
</evidence>
<dbReference type="Proteomes" id="UP001151760">
    <property type="component" value="Unassembled WGS sequence"/>
</dbReference>
<dbReference type="InterPro" id="IPR043502">
    <property type="entry name" value="DNA/RNA_pol_sf"/>
</dbReference>
<protein>
    <submittedName>
        <fullName evidence="8">Reverse transcriptase domain-containing protein</fullName>
    </submittedName>
</protein>
<keyword evidence="9" id="KW-1185">Reference proteome</keyword>
<feature type="domain" description="Reverse transcriptase RNase H-like" evidence="7">
    <location>
        <begin position="4"/>
        <end position="61"/>
    </location>
</feature>
<evidence type="ECO:0000256" key="1">
    <source>
        <dbReference type="ARBA" id="ARBA00022679"/>
    </source>
</evidence>
<gene>
    <name evidence="8" type="ORF">Tco_0955455</name>
</gene>
<dbReference type="EMBL" id="BQNB010016010">
    <property type="protein sequence ID" value="GJT46740.1"/>
    <property type="molecule type" value="Genomic_DNA"/>
</dbReference>
<dbReference type="PANTHER" id="PTHR34072:SF52">
    <property type="entry name" value="RIBONUCLEASE H"/>
    <property type="match status" value="1"/>
</dbReference>
<evidence type="ECO:0000256" key="3">
    <source>
        <dbReference type="ARBA" id="ARBA00022722"/>
    </source>
</evidence>
<reference evidence="8" key="1">
    <citation type="journal article" date="2022" name="Int. J. Mol. Sci.">
        <title>Draft Genome of Tanacetum Coccineum: Genomic Comparison of Closely Related Tanacetum-Family Plants.</title>
        <authorList>
            <person name="Yamashiro T."/>
            <person name="Shiraishi A."/>
            <person name="Nakayama K."/>
            <person name="Satake H."/>
        </authorList>
    </citation>
    <scope>NUCLEOTIDE SEQUENCE</scope>
</reference>
<keyword evidence="4" id="KW-0255">Endonuclease</keyword>
<dbReference type="Pfam" id="PF17917">
    <property type="entry name" value="RT_RNaseH"/>
    <property type="match status" value="1"/>
</dbReference>
<keyword evidence="6 8" id="KW-0695">RNA-directed DNA polymerase</keyword>
<proteinExistence type="predicted"/>
<sequence length="391" mass="43715">MTITTHDLELGAVMFALKIWIHYLYGTKSIIYTDHKSLQHIFSKKELNMRHRRCIELFSDYDCEIRYHPGKENVVADALSMKERVKPKRVRAMNMILQSSIKDRILVAQKEDMDESTGLQRGLDEMIEQRSDRTLYYLDRIWVPLKGQVRTLIMDEAHKSKYSVHPGADKMYYDLRDSYHSSVRCASFEALYGRKCRSPIMWVEVGEADLSDLLLHSPSRASITTTHLSRRCHATLRLFLHATTAVQPPLRVRWGACGSTTRVRSGFGSQLTRVRLVYVNPSKGAFNNGLFGLVRWAAATMGWVEVTTTEEGVGVGLVAAEGAFGWLCSSQGVFGSVGKAPKGCLFLGTPGVLFKPLCAFGLAAKQPGALFLNKTATQRAFGDLGLCIKGV</sequence>
<evidence type="ECO:0000259" key="7">
    <source>
        <dbReference type="Pfam" id="PF17917"/>
    </source>
</evidence>
<comment type="caution">
    <text evidence="8">The sequence shown here is derived from an EMBL/GenBank/DDBJ whole genome shotgun (WGS) entry which is preliminary data.</text>
</comment>
<accession>A0ABQ5E783</accession>
<keyword evidence="1" id="KW-0808">Transferase</keyword>
<evidence type="ECO:0000256" key="5">
    <source>
        <dbReference type="ARBA" id="ARBA00022801"/>
    </source>
</evidence>
<name>A0ABQ5E783_9ASTR</name>
<dbReference type="SUPFAM" id="SSF56672">
    <property type="entry name" value="DNA/RNA polymerases"/>
    <property type="match status" value="1"/>
</dbReference>
<dbReference type="InterPro" id="IPR041373">
    <property type="entry name" value="RT_RNaseH"/>
</dbReference>
<dbReference type="PANTHER" id="PTHR34072">
    <property type="entry name" value="ENZYMATIC POLYPROTEIN-RELATED"/>
    <property type="match status" value="1"/>
</dbReference>
<reference evidence="8" key="2">
    <citation type="submission" date="2022-01" db="EMBL/GenBank/DDBJ databases">
        <authorList>
            <person name="Yamashiro T."/>
            <person name="Shiraishi A."/>
            <person name="Satake H."/>
            <person name="Nakayama K."/>
        </authorList>
    </citation>
    <scope>NUCLEOTIDE SEQUENCE</scope>
</reference>
<evidence type="ECO:0000313" key="9">
    <source>
        <dbReference type="Proteomes" id="UP001151760"/>
    </source>
</evidence>
<evidence type="ECO:0000256" key="6">
    <source>
        <dbReference type="ARBA" id="ARBA00022918"/>
    </source>
</evidence>
<organism evidence="8 9">
    <name type="scientific">Tanacetum coccineum</name>
    <dbReference type="NCBI Taxonomy" id="301880"/>
    <lineage>
        <taxon>Eukaryota</taxon>
        <taxon>Viridiplantae</taxon>
        <taxon>Streptophyta</taxon>
        <taxon>Embryophyta</taxon>
        <taxon>Tracheophyta</taxon>
        <taxon>Spermatophyta</taxon>
        <taxon>Magnoliopsida</taxon>
        <taxon>eudicotyledons</taxon>
        <taxon>Gunneridae</taxon>
        <taxon>Pentapetalae</taxon>
        <taxon>asterids</taxon>
        <taxon>campanulids</taxon>
        <taxon>Asterales</taxon>
        <taxon>Asteraceae</taxon>
        <taxon>Asteroideae</taxon>
        <taxon>Anthemideae</taxon>
        <taxon>Anthemidinae</taxon>
        <taxon>Tanacetum</taxon>
    </lineage>
</organism>
<dbReference type="CDD" id="cd09274">
    <property type="entry name" value="RNase_HI_RT_Ty3"/>
    <property type="match status" value="1"/>
</dbReference>
<keyword evidence="2" id="KW-0548">Nucleotidyltransferase</keyword>
<dbReference type="GO" id="GO:0003964">
    <property type="term" value="F:RNA-directed DNA polymerase activity"/>
    <property type="evidence" value="ECO:0007669"/>
    <property type="project" value="UniProtKB-KW"/>
</dbReference>
<keyword evidence="3" id="KW-0540">Nuclease</keyword>